<dbReference type="InterPro" id="IPR018087">
    <property type="entry name" value="Glyco_hydro_5_CS"/>
</dbReference>
<keyword evidence="6 10" id="KW-0326">Glycosidase</keyword>
<dbReference type="GO" id="GO:0071555">
    <property type="term" value="P:cell wall organization"/>
    <property type="evidence" value="ECO:0007669"/>
    <property type="project" value="UniProtKB-KW"/>
</dbReference>
<keyword evidence="14" id="KW-1185">Reference proteome</keyword>
<evidence type="ECO:0000256" key="3">
    <source>
        <dbReference type="ARBA" id="ARBA00022525"/>
    </source>
</evidence>
<dbReference type="InterPro" id="IPR001547">
    <property type="entry name" value="Glyco_hydro_5"/>
</dbReference>
<accession>A0AAV5QE68</accession>
<dbReference type="PANTHER" id="PTHR31297">
    <property type="entry name" value="GLUCAN ENDO-1,6-BETA-GLUCOSIDASE B"/>
    <property type="match status" value="1"/>
</dbReference>
<keyword evidence="7" id="KW-0961">Cell wall biogenesis/degradation</keyword>
<dbReference type="EMBL" id="BTFZ01000001">
    <property type="protein sequence ID" value="GMM32735.1"/>
    <property type="molecule type" value="Genomic_DNA"/>
</dbReference>
<dbReference type="RefSeq" id="XP_064849735.1">
    <property type="nucleotide sequence ID" value="XM_064993663.1"/>
</dbReference>
<evidence type="ECO:0000256" key="2">
    <source>
        <dbReference type="ARBA" id="ARBA00005641"/>
    </source>
</evidence>
<keyword evidence="5 10" id="KW-0378">Hydrolase</keyword>
<organism evidence="13 14">
    <name type="scientific">Saccharomycopsis crataegensis</name>
    <dbReference type="NCBI Taxonomy" id="43959"/>
    <lineage>
        <taxon>Eukaryota</taxon>
        <taxon>Fungi</taxon>
        <taxon>Dikarya</taxon>
        <taxon>Ascomycota</taxon>
        <taxon>Saccharomycotina</taxon>
        <taxon>Saccharomycetes</taxon>
        <taxon>Saccharomycopsidaceae</taxon>
        <taxon>Saccharomycopsis</taxon>
    </lineage>
</organism>
<evidence type="ECO:0000256" key="9">
    <source>
        <dbReference type="ARBA" id="ARBA00038929"/>
    </source>
</evidence>
<comment type="caution">
    <text evidence="13">The sequence shown here is derived from an EMBL/GenBank/DDBJ whole genome shotgun (WGS) entry which is preliminary data.</text>
</comment>
<dbReference type="EC" id="3.2.1.58" evidence="9"/>
<dbReference type="InterPro" id="IPR050386">
    <property type="entry name" value="Glycosyl_hydrolase_5"/>
</dbReference>
<dbReference type="SUPFAM" id="SSF51445">
    <property type="entry name" value="(Trans)glycosidases"/>
    <property type="match status" value="1"/>
</dbReference>
<dbReference type="GeneID" id="90070714"/>
<evidence type="ECO:0000256" key="7">
    <source>
        <dbReference type="ARBA" id="ARBA00023316"/>
    </source>
</evidence>
<dbReference type="GO" id="GO:0004338">
    <property type="term" value="F:glucan exo-1,3-beta-glucosidase activity"/>
    <property type="evidence" value="ECO:0007669"/>
    <property type="project" value="UniProtKB-EC"/>
</dbReference>
<name>A0AAV5QE68_9ASCO</name>
<evidence type="ECO:0000313" key="13">
    <source>
        <dbReference type="EMBL" id="GMM32735.1"/>
    </source>
</evidence>
<evidence type="ECO:0000256" key="11">
    <source>
        <dbReference type="SAM" id="SignalP"/>
    </source>
</evidence>
<dbReference type="Gene3D" id="3.20.20.80">
    <property type="entry name" value="Glycosidases"/>
    <property type="match status" value="1"/>
</dbReference>
<keyword evidence="4 11" id="KW-0732">Signal</keyword>
<sequence>MQYLLPLYILAATICTIHAAPVDVSEPEKREVTASQAASSAYASLQWSSVKDSNFGSASNFHTYSKDSNPIRGVNLGGWLLLEPWINTDLFSTANFGSNSIPADEFNFVNTLGYAKAGNLLEAHYASWITQSDFATMKSYGLNAVRIPIGYWAWKLMSTDKFYQGSQVTYLEKAISWAKAEGMYVWIDVHGSPGSQNGYDSSGHKNFHDWNGYDNIDQTKEVLNYVFAKYGGETYADTVIGIELVNEPLVGGTGGVTQDFLSGFYSDVISSVRNTIGSHQNIILQDGYVSQGAWAGKSYNSDSKIMYDTHLYMLYNDYLKNLNFEEKISQVCSWGTQIAALSYKEMVGEFTAAFDADSNSVYTKTINNWSASDKSTISRFVQAEFNAFEKGYGWFFWNWKMGNSDQWDFQKLVQNGVIPNPVSKRTYSDCK</sequence>
<gene>
    <name evidence="13" type="ORF">DASC09_000600</name>
</gene>
<evidence type="ECO:0000256" key="5">
    <source>
        <dbReference type="ARBA" id="ARBA00022801"/>
    </source>
</evidence>
<comment type="similarity">
    <text evidence="2 10">Belongs to the glycosyl hydrolase 5 (cellulase A) family.</text>
</comment>
<reference evidence="13 14" key="1">
    <citation type="journal article" date="2023" name="Elife">
        <title>Identification of key yeast species and microbe-microbe interactions impacting larval growth of Drosophila in the wild.</title>
        <authorList>
            <person name="Mure A."/>
            <person name="Sugiura Y."/>
            <person name="Maeda R."/>
            <person name="Honda K."/>
            <person name="Sakurai N."/>
            <person name="Takahashi Y."/>
            <person name="Watada M."/>
            <person name="Katoh T."/>
            <person name="Gotoh A."/>
            <person name="Gotoh Y."/>
            <person name="Taniguchi I."/>
            <person name="Nakamura K."/>
            <person name="Hayashi T."/>
            <person name="Katayama T."/>
            <person name="Uemura T."/>
            <person name="Hattori Y."/>
        </authorList>
    </citation>
    <scope>NUCLEOTIDE SEQUENCE [LARGE SCALE GENOMIC DNA]</scope>
    <source>
        <strain evidence="13 14">SC-9</strain>
    </source>
</reference>
<dbReference type="GO" id="GO:0005576">
    <property type="term" value="C:extracellular region"/>
    <property type="evidence" value="ECO:0007669"/>
    <property type="project" value="UniProtKB-SubCell"/>
</dbReference>
<dbReference type="AlphaFoldDB" id="A0AAV5QE68"/>
<dbReference type="PROSITE" id="PS00659">
    <property type="entry name" value="GLYCOSYL_HYDROL_F5"/>
    <property type="match status" value="1"/>
</dbReference>
<dbReference type="Proteomes" id="UP001360560">
    <property type="component" value="Unassembled WGS sequence"/>
</dbReference>
<evidence type="ECO:0000256" key="1">
    <source>
        <dbReference type="ARBA" id="ARBA00004613"/>
    </source>
</evidence>
<evidence type="ECO:0000256" key="4">
    <source>
        <dbReference type="ARBA" id="ARBA00022729"/>
    </source>
</evidence>
<evidence type="ECO:0000256" key="10">
    <source>
        <dbReference type="RuleBase" id="RU361153"/>
    </source>
</evidence>
<evidence type="ECO:0000256" key="6">
    <source>
        <dbReference type="ARBA" id="ARBA00023295"/>
    </source>
</evidence>
<feature type="signal peptide" evidence="11">
    <location>
        <begin position="1"/>
        <end position="19"/>
    </location>
</feature>
<comment type="subcellular location">
    <subcellularLocation>
        <location evidence="1">Secreted</location>
    </subcellularLocation>
</comment>
<dbReference type="Pfam" id="PF00150">
    <property type="entry name" value="Cellulase"/>
    <property type="match status" value="1"/>
</dbReference>
<evidence type="ECO:0000259" key="12">
    <source>
        <dbReference type="Pfam" id="PF00150"/>
    </source>
</evidence>
<keyword evidence="3" id="KW-0964">Secreted</keyword>
<protein>
    <recommendedName>
        <fullName evidence="9">glucan 1,3-beta-glucosidase</fullName>
        <ecNumber evidence="9">3.2.1.58</ecNumber>
    </recommendedName>
</protein>
<dbReference type="InterPro" id="IPR017853">
    <property type="entry name" value="GH"/>
</dbReference>
<proteinExistence type="inferred from homology"/>
<dbReference type="GO" id="GO:0009251">
    <property type="term" value="P:glucan catabolic process"/>
    <property type="evidence" value="ECO:0007669"/>
    <property type="project" value="TreeGrafter"/>
</dbReference>
<dbReference type="PANTHER" id="PTHR31297:SF1">
    <property type="entry name" value="GLUCAN 1,3-BETA-GLUCOSIDASE I_II-RELATED"/>
    <property type="match status" value="1"/>
</dbReference>
<comment type="catalytic activity">
    <reaction evidence="8">
        <text>Successive hydrolysis of beta-D-glucose units from the non-reducing ends of (1-&gt;3)-beta-D-glucans, releasing alpha-glucose.</text>
        <dbReference type="EC" id="3.2.1.58"/>
    </reaction>
</comment>
<evidence type="ECO:0000256" key="8">
    <source>
        <dbReference type="ARBA" id="ARBA00036824"/>
    </source>
</evidence>
<dbReference type="GO" id="GO:0009986">
    <property type="term" value="C:cell surface"/>
    <property type="evidence" value="ECO:0007669"/>
    <property type="project" value="TreeGrafter"/>
</dbReference>
<evidence type="ECO:0000313" key="14">
    <source>
        <dbReference type="Proteomes" id="UP001360560"/>
    </source>
</evidence>
<feature type="chain" id="PRO_5043506922" description="glucan 1,3-beta-glucosidase" evidence="11">
    <location>
        <begin position="20"/>
        <end position="431"/>
    </location>
</feature>
<feature type="domain" description="Glycoside hydrolase family 5" evidence="12">
    <location>
        <begin position="129"/>
        <end position="400"/>
    </location>
</feature>